<dbReference type="AlphaFoldDB" id="A0A6J4SQQ6"/>
<dbReference type="SUPFAM" id="SSF56281">
    <property type="entry name" value="Metallo-hydrolase/oxidoreductase"/>
    <property type="match status" value="1"/>
</dbReference>
<gene>
    <name evidence="3" type="ORF">AVDCRST_MAG69-1970</name>
</gene>
<reference evidence="3" key="1">
    <citation type="submission" date="2020-02" db="EMBL/GenBank/DDBJ databases">
        <authorList>
            <person name="Meier V. D."/>
        </authorList>
    </citation>
    <scope>NUCLEOTIDE SEQUENCE</scope>
    <source>
        <strain evidence="3">AVDCRST_MAG69</strain>
    </source>
</reference>
<evidence type="ECO:0000256" key="1">
    <source>
        <dbReference type="SAM" id="MobiDB-lite"/>
    </source>
</evidence>
<dbReference type="InterPro" id="IPR050855">
    <property type="entry name" value="NDM-1-like"/>
</dbReference>
<dbReference type="EMBL" id="CADCVP010000209">
    <property type="protein sequence ID" value="CAA9502454.1"/>
    <property type="molecule type" value="Genomic_DNA"/>
</dbReference>
<dbReference type="InterPro" id="IPR001279">
    <property type="entry name" value="Metallo-B-lactamas"/>
</dbReference>
<dbReference type="PANTHER" id="PTHR42951">
    <property type="entry name" value="METALLO-BETA-LACTAMASE DOMAIN-CONTAINING"/>
    <property type="match status" value="1"/>
</dbReference>
<dbReference type="Pfam" id="PF00753">
    <property type="entry name" value="Lactamase_B"/>
    <property type="match status" value="1"/>
</dbReference>
<dbReference type="SMART" id="SM00849">
    <property type="entry name" value="Lactamase_B"/>
    <property type="match status" value="1"/>
</dbReference>
<proteinExistence type="predicted"/>
<feature type="domain" description="Metallo-beta-lactamase" evidence="2">
    <location>
        <begin position="9"/>
        <end position="200"/>
    </location>
</feature>
<evidence type="ECO:0000313" key="3">
    <source>
        <dbReference type="EMBL" id="CAA9502454.1"/>
    </source>
</evidence>
<organism evidence="3">
    <name type="scientific">uncultured Solirubrobacteraceae bacterium</name>
    <dbReference type="NCBI Taxonomy" id="1162706"/>
    <lineage>
        <taxon>Bacteria</taxon>
        <taxon>Bacillati</taxon>
        <taxon>Actinomycetota</taxon>
        <taxon>Thermoleophilia</taxon>
        <taxon>Solirubrobacterales</taxon>
        <taxon>Solirubrobacteraceae</taxon>
        <taxon>environmental samples</taxon>
    </lineage>
</organism>
<sequence length="219" mass="23339">MNRITHFGFINSYLVEEDDGLTLIDTGWKGNAKRVLAAAAATGRPIVRILLTHGHDDHVGSADALHEALPQAELLISARDARILEGDLTRDPGEPQQVLRGGLHGARTRPTRLLEPGDRVGSLEVHAAPGHTPGQIALLDVRDRSLYCGDAFTTVGGVATCANARPWFPLSQVATWDKPLALETARALRALAPARLAPGHGKVVEDPTTAMDAAIARGR</sequence>
<name>A0A6J4SQQ6_9ACTN</name>
<dbReference type="PANTHER" id="PTHR42951:SF9">
    <property type="entry name" value="METAL-DEPENDENT HYDROLASE"/>
    <property type="match status" value="1"/>
</dbReference>
<evidence type="ECO:0000259" key="2">
    <source>
        <dbReference type="SMART" id="SM00849"/>
    </source>
</evidence>
<dbReference type="CDD" id="cd07721">
    <property type="entry name" value="yflN-like_MBL-fold"/>
    <property type="match status" value="1"/>
</dbReference>
<feature type="region of interest" description="Disordered" evidence="1">
    <location>
        <begin position="87"/>
        <end position="110"/>
    </location>
</feature>
<accession>A0A6J4SQQ6</accession>
<protein>
    <recommendedName>
        <fullName evidence="2">Metallo-beta-lactamase domain-containing protein</fullName>
    </recommendedName>
</protein>
<dbReference type="InterPro" id="IPR036866">
    <property type="entry name" value="RibonucZ/Hydroxyglut_hydro"/>
</dbReference>
<dbReference type="Gene3D" id="3.60.15.10">
    <property type="entry name" value="Ribonuclease Z/Hydroxyacylglutathione hydrolase-like"/>
    <property type="match status" value="1"/>
</dbReference>